<dbReference type="Proteomes" id="UP000265566">
    <property type="component" value="Chromosome 6"/>
</dbReference>
<dbReference type="Gramene" id="rna35921">
    <property type="protein sequence ID" value="RHN51480.1"/>
    <property type="gene ID" value="gene35921"/>
</dbReference>
<comment type="caution">
    <text evidence="2">The sequence shown here is derived from an EMBL/GenBank/DDBJ whole genome shotgun (WGS) entry which is preliminary data.</text>
</comment>
<keyword evidence="1" id="KW-0472">Membrane</keyword>
<keyword evidence="1" id="KW-1133">Transmembrane helix</keyword>
<feature type="transmembrane region" description="Helical" evidence="1">
    <location>
        <begin position="34"/>
        <end position="54"/>
    </location>
</feature>
<sequence length="91" mass="10913">MVFKNVMHTPEMRKNLVSVYILLCVSLQNQIKKFLLRSTILLFLPFYIYVYLCIRNSSLYEKRAALREILNWRNLMICEFSLFKIKSCLAN</sequence>
<evidence type="ECO:0000313" key="3">
    <source>
        <dbReference type="Proteomes" id="UP000265566"/>
    </source>
</evidence>
<evidence type="ECO:0000256" key="1">
    <source>
        <dbReference type="SAM" id="Phobius"/>
    </source>
</evidence>
<dbReference type="EMBL" id="PSQE01000006">
    <property type="protein sequence ID" value="RHN51480.1"/>
    <property type="molecule type" value="Genomic_DNA"/>
</dbReference>
<proteinExistence type="predicted"/>
<keyword evidence="1" id="KW-0812">Transmembrane</keyword>
<reference evidence="3" key="1">
    <citation type="journal article" date="2018" name="Nat. Plants">
        <title>Whole-genome landscape of Medicago truncatula symbiotic genes.</title>
        <authorList>
            <person name="Pecrix Y."/>
            <person name="Staton S.E."/>
            <person name="Sallet E."/>
            <person name="Lelandais-Briere C."/>
            <person name="Moreau S."/>
            <person name="Carrere S."/>
            <person name="Blein T."/>
            <person name="Jardinaud M.F."/>
            <person name="Latrasse D."/>
            <person name="Zouine M."/>
            <person name="Zahm M."/>
            <person name="Kreplak J."/>
            <person name="Mayjonade B."/>
            <person name="Satge C."/>
            <person name="Perez M."/>
            <person name="Cauet S."/>
            <person name="Marande W."/>
            <person name="Chantry-Darmon C."/>
            <person name="Lopez-Roques C."/>
            <person name="Bouchez O."/>
            <person name="Berard A."/>
            <person name="Debelle F."/>
            <person name="Munos S."/>
            <person name="Bendahmane A."/>
            <person name="Berges H."/>
            <person name="Niebel A."/>
            <person name="Buitink J."/>
            <person name="Frugier F."/>
            <person name="Benhamed M."/>
            <person name="Crespi M."/>
            <person name="Gouzy J."/>
            <person name="Gamas P."/>
        </authorList>
    </citation>
    <scope>NUCLEOTIDE SEQUENCE [LARGE SCALE GENOMIC DNA]</scope>
    <source>
        <strain evidence="3">cv. Jemalong A17</strain>
    </source>
</reference>
<accession>A0A396HDS5</accession>
<organism evidence="2 3">
    <name type="scientific">Medicago truncatula</name>
    <name type="common">Barrel medic</name>
    <name type="synonym">Medicago tribuloides</name>
    <dbReference type="NCBI Taxonomy" id="3880"/>
    <lineage>
        <taxon>Eukaryota</taxon>
        <taxon>Viridiplantae</taxon>
        <taxon>Streptophyta</taxon>
        <taxon>Embryophyta</taxon>
        <taxon>Tracheophyta</taxon>
        <taxon>Spermatophyta</taxon>
        <taxon>Magnoliopsida</taxon>
        <taxon>eudicotyledons</taxon>
        <taxon>Gunneridae</taxon>
        <taxon>Pentapetalae</taxon>
        <taxon>rosids</taxon>
        <taxon>fabids</taxon>
        <taxon>Fabales</taxon>
        <taxon>Fabaceae</taxon>
        <taxon>Papilionoideae</taxon>
        <taxon>50 kb inversion clade</taxon>
        <taxon>NPAAA clade</taxon>
        <taxon>Hologalegina</taxon>
        <taxon>IRL clade</taxon>
        <taxon>Trifolieae</taxon>
        <taxon>Medicago</taxon>
    </lineage>
</organism>
<dbReference type="AlphaFoldDB" id="A0A396HDS5"/>
<evidence type="ECO:0008006" key="4">
    <source>
        <dbReference type="Google" id="ProtNLM"/>
    </source>
</evidence>
<name>A0A396HDS5_MEDTR</name>
<evidence type="ECO:0000313" key="2">
    <source>
        <dbReference type="EMBL" id="RHN51480.1"/>
    </source>
</evidence>
<gene>
    <name evidence="2" type="ORF">MtrunA17_Chr6g0469041</name>
</gene>
<protein>
    <recommendedName>
        <fullName evidence="4">Transmembrane protein</fullName>
    </recommendedName>
</protein>